<sequence>MITSTTKFELRAALQSELRLGPIRDGLRGYPSAFLMTHGALLPSLIPSEHHRLPMMVISSLRITDQWLGTISGAELTLDGCRAGFDSSPYLAWPGQGGTVAISAYDVDQAIGESSGVRQVLVLWLAETQALLGWLDTDKEFQDLLYVASRSRYLSRFVPDVEYVAAKKALFPVLLSADEEVLIGSEGEPMYVARKVEFAV</sequence>
<evidence type="ECO:0000313" key="2">
    <source>
        <dbReference type="Proteomes" id="UP000479335"/>
    </source>
</evidence>
<evidence type="ECO:0000313" key="1">
    <source>
        <dbReference type="EMBL" id="MYM26233.1"/>
    </source>
</evidence>
<keyword evidence="2" id="KW-1185">Reference proteome</keyword>
<accession>A0A6L8KFK8</accession>
<dbReference type="AlphaFoldDB" id="A0A6L8KFK8"/>
<organism evidence="1 2">
    <name type="scientific">Duganella flavida</name>
    <dbReference type="NCBI Taxonomy" id="2692175"/>
    <lineage>
        <taxon>Bacteria</taxon>
        <taxon>Pseudomonadati</taxon>
        <taxon>Pseudomonadota</taxon>
        <taxon>Betaproteobacteria</taxon>
        <taxon>Burkholderiales</taxon>
        <taxon>Oxalobacteraceae</taxon>
        <taxon>Telluria group</taxon>
        <taxon>Duganella</taxon>
    </lineage>
</organism>
<reference evidence="1 2" key="1">
    <citation type="submission" date="2019-12" db="EMBL/GenBank/DDBJ databases">
        <title>Novel species isolated from a subtropical stream in China.</title>
        <authorList>
            <person name="Lu H."/>
        </authorList>
    </citation>
    <scope>NUCLEOTIDE SEQUENCE [LARGE SCALE GENOMIC DNA]</scope>
    <source>
        <strain evidence="1 2">FT135W</strain>
    </source>
</reference>
<protein>
    <submittedName>
        <fullName evidence="1">Uncharacterized protein</fullName>
    </submittedName>
</protein>
<name>A0A6L8KFK8_9BURK</name>
<gene>
    <name evidence="1" type="ORF">GTP46_26745</name>
</gene>
<comment type="caution">
    <text evidence="1">The sequence shown here is derived from an EMBL/GenBank/DDBJ whole genome shotgun (WGS) entry which is preliminary data.</text>
</comment>
<dbReference type="RefSeq" id="WP_161009673.1">
    <property type="nucleotide sequence ID" value="NZ_WWCN01000024.1"/>
</dbReference>
<proteinExistence type="predicted"/>
<dbReference type="EMBL" id="WWCN01000024">
    <property type="protein sequence ID" value="MYM26233.1"/>
    <property type="molecule type" value="Genomic_DNA"/>
</dbReference>
<dbReference type="Proteomes" id="UP000479335">
    <property type="component" value="Unassembled WGS sequence"/>
</dbReference>